<comment type="subcellular location">
    <subcellularLocation>
        <location evidence="1 12">Cell outer membrane</location>
        <topology evidence="1 12">Multi-pass membrane protein</topology>
    </subcellularLocation>
</comment>
<dbReference type="InterPro" id="IPR012910">
    <property type="entry name" value="Plug_dom"/>
</dbReference>
<dbReference type="PANTHER" id="PTHR32552">
    <property type="entry name" value="FERRICHROME IRON RECEPTOR-RELATED"/>
    <property type="match status" value="1"/>
</dbReference>
<keyword evidence="10 12" id="KW-0472">Membrane</keyword>
<evidence type="ECO:0000256" key="7">
    <source>
        <dbReference type="ARBA" id="ARBA00023004"/>
    </source>
</evidence>
<dbReference type="SUPFAM" id="SSF56935">
    <property type="entry name" value="Porins"/>
    <property type="match status" value="1"/>
</dbReference>
<keyword evidence="11 12" id="KW-0998">Cell outer membrane</keyword>
<feature type="domain" description="TonB-dependent receptor plug" evidence="15">
    <location>
        <begin position="44"/>
        <end position="153"/>
    </location>
</feature>
<dbReference type="GO" id="GO:0015344">
    <property type="term" value="F:siderophore uptake transmembrane transporter activity"/>
    <property type="evidence" value="ECO:0007669"/>
    <property type="project" value="TreeGrafter"/>
</dbReference>
<evidence type="ECO:0000256" key="10">
    <source>
        <dbReference type="ARBA" id="ARBA00023136"/>
    </source>
</evidence>
<keyword evidence="17" id="KW-1185">Reference proteome</keyword>
<dbReference type="Proteomes" id="UP000294914">
    <property type="component" value="Unassembled WGS sequence"/>
</dbReference>
<dbReference type="OrthoDB" id="9760620at2"/>
<evidence type="ECO:0000256" key="12">
    <source>
        <dbReference type="PROSITE-ProRule" id="PRU01360"/>
    </source>
</evidence>
<evidence type="ECO:0000256" key="6">
    <source>
        <dbReference type="ARBA" id="ARBA00022729"/>
    </source>
</evidence>
<comment type="similarity">
    <text evidence="12 13">Belongs to the TonB-dependent receptor family.</text>
</comment>
<proteinExistence type="inferred from homology"/>
<keyword evidence="6" id="KW-0732">Signal</keyword>
<reference evidence="16 17" key="1">
    <citation type="submission" date="2019-03" db="EMBL/GenBank/DDBJ databases">
        <title>Genomic Encyclopedia of Type Strains, Phase IV (KMG-IV): sequencing the most valuable type-strain genomes for metagenomic binning, comparative biology and taxonomic classification.</title>
        <authorList>
            <person name="Goeker M."/>
        </authorList>
    </citation>
    <scope>NUCLEOTIDE SEQUENCE [LARGE SCALE GENOMIC DNA]</scope>
    <source>
        <strain evidence="16 17">DSM 16326</strain>
    </source>
</reference>
<comment type="caution">
    <text evidence="16">The sequence shown here is derived from an EMBL/GenBank/DDBJ whole genome shotgun (WGS) entry which is preliminary data.</text>
</comment>
<keyword evidence="2 12" id="KW-0813">Transport</keyword>
<organism evidence="16 17">
    <name type="scientific">Thiohalophilus thiocyanatoxydans</name>
    <dbReference type="NCBI Taxonomy" id="381308"/>
    <lineage>
        <taxon>Bacteria</taxon>
        <taxon>Pseudomonadati</taxon>
        <taxon>Pseudomonadota</taxon>
        <taxon>Gammaproteobacteria</taxon>
        <taxon>Thiohalomonadales</taxon>
        <taxon>Thiohalophilaceae</taxon>
        <taxon>Thiohalophilus</taxon>
    </lineage>
</organism>
<sequence length="685" mass="76912">MPRPLCLFVLFTTGGLWPGLLAAQEQSEPKAIRITAPLIETRWQEAPSGVTLIEAEDIGEGRAPLQPTDALSLAPGVLVQNRDNFAQNPRVSIRGFGARAPFGIRGVRVRLDGIPLTTVDGQAQIDAIDPSSIESVEVLRGANAVLHGNGSGGLLDYRSRHPRRADRARAEAQLGGFGLRRAHGAFTGEHEALAYRVAGTHLQQAGYRDQSEVERRNAGLYLDHQQGRRNWFAILNHLSNPLADDPGGLTYDEWQDDPEQAAPLASNMDAGQQVDQNIASLGMVHRFDQRDHQLRLQTWLTERDFQQQLPFPGDSLIRYDRRILGGTLHYQRPIGELTLHSQFSLEAQRDDRQRFCRNTDLDPYLCRSGISTDLALDQIERARNTGLGLQLAGPLGERDQGRWIIGARHDRLSLSIADQLQPGGIDNSGERLYRETHYSLGYSHTLNQHWSAFTQFATSFEAPTFTEFANPDGSGFRPNLEPQYSESVEVGLRARQYHYRLEATLFTVRVEDEIIVDDDPGADPSDERTFYRNADRTRRDGIELGARWWPEALPRLQLSGALTWMDARFDDASDKTLPGLPDWTLFLDAEYDFRHGWFAGISTQHIGTRYADDANAERVGSQTATDLRLGRELNSLHHATRLVIGIENLFDAEHLGNLRINASNDRYYEPGAERRFYAGIEISWP</sequence>
<evidence type="ECO:0000256" key="8">
    <source>
        <dbReference type="ARBA" id="ARBA00023065"/>
    </source>
</evidence>
<evidence type="ECO:0000256" key="3">
    <source>
        <dbReference type="ARBA" id="ARBA00022452"/>
    </source>
</evidence>
<evidence type="ECO:0000256" key="2">
    <source>
        <dbReference type="ARBA" id="ARBA00022448"/>
    </source>
</evidence>
<keyword evidence="16" id="KW-0675">Receptor</keyword>
<name>A0A4R8ISQ6_9GAMM</name>
<dbReference type="InterPro" id="IPR037066">
    <property type="entry name" value="Plug_dom_sf"/>
</dbReference>
<evidence type="ECO:0000256" key="1">
    <source>
        <dbReference type="ARBA" id="ARBA00004571"/>
    </source>
</evidence>
<evidence type="ECO:0000259" key="14">
    <source>
        <dbReference type="Pfam" id="PF00593"/>
    </source>
</evidence>
<dbReference type="PANTHER" id="PTHR32552:SF89">
    <property type="entry name" value="CATECHOLATE SIDEROPHORE RECEPTOR FIU"/>
    <property type="match status" value="1"/>
</dbReference>
<evidence type="ECO:0000256" key="5">
    <source>
        <dbReference type="ARBA" id="ARBA00022692"/>
    </source>
</evidence>
<keyword evidence="4" id="KW-0410">Iron transport</keyword>
<feature type="domain" description="TonB-dependent receptor-like beta-barrel" evidence="14">
    <location>
        <begin position="205"/>
        <end position="649"/>
    </location>
</feature>
<dbReference type="EMBL" id="SOQX01000001">
    <property type="protein sequence ID" value="TDY04006.1"/>
    <property type="molecule type" value="Genomic_DNA"/>
</dbReference>
<dbReference type="Gene3D" id="2.170.130.10">
    <property type="entry name" value="TonB-dependent receptor, plug domain"/>
    <property type="match status" value="1"/>
</dbReference>
<dbReference type="Gene3D" id="2.40.170.20">
    <property type="entry name" value="TonB-dependent receptor, beta-barrel domain"/>
    <property type="match status" value="1"/>
</dbReference>
<keyword evidence="5 12" id="KW-0812">Transmembrane</keyword>
<dbReference type="InterPro" id="IPR036942">
    <property type="entry name" value="Beta-barrel_TonB_sf"/>
</dbReference>
<dbReference type="GO" id="GO:0009279">
    <property type="term" value="C:cell outer membrane"/>
    <property type="evidence" value="ECO:0007669"/>
    <property type="project" value="UniProtKB-SubCell"/>
</dbReference>
<evidence type="ECO:0000256" key="4">
    <source>
        <dbReference type="ARBA" id="ARBA00022496"/>
    </source>
</evidence>
<keyword evidence="7" id="KW-0408">Iron</keyword>
<evidence type="ECO:0000256" key="13">
    <source>
        <dbReference type="RuleBase" id="RU003357"/>
    </source>
</evidence>
<evidence type="ECO:0000313" key="16">
    <source>
        <dbReference type="EMBL" id="TDY04006.1"/>
    </source>
</evidence>
<keyword evidence="3 12" id="KW-1134">Transmembrane beta strand</keyword>
<evidence type="ECO:0000259" key="15">
    <source>
        <dbReference type="Pfam" id="PF07715"/>
    </source>
</evidence>
<protein>
    <submittedName>
        <fullName evidence="16">Iron complex outermembrane receptor protein</fullName>
    </submittedName>
</protein>
<evidence type="ECO:0000256" key="9">
    <source>
        <dbReference type="ARBA" id="ARBA00023077"/>
    </source>
</evidence>
<dbReference type="PROSITE" id="PS52016">
    <property type="entry name" value="TONB_DEPENDENT_REC_3"/>
    <property type="match status" value="1"/>
</dbReference>
<dbReference type="CDD" id="cd01347">
    <property type="entry name" value="ligand_gated_channel"/>
    <property type="match status" value="1"/>
</dbReference>
<dbReference type="RefSeq" id="WP_134080566.1">
    <property type="nucleotide sequence ID" value="NZ_SOQX01000001.1"/>
</dbReference>
<dbReference type="InterPro" id="IPR039426">
    <property type="entry name" value="TonB-dep_rcpt-like"/>
</dbReference>
<keyword evidence="8" id="KW-0406">Ion transport</keyword>
<gene>
    <name evidence="16" type="ORF">EDC23_0377</name>
</gene>
<keyword evidence="9 13" id="KW-0798">TonB box</keyword>
<evidence type="ECO:0000313" key="17">
    <source>
        <dbReference type="Proteomes" id="UP000294914"/>
    </source>
</evidence>
<dbReference type="AlphaFoldDB" id="A0A4R8ISQ6"/>
<dbReference type="InterPro" id="IPR000531">
    <property type="entry name" value="Beta-barrel_TonB"/>
</dbReference>
<accession>A0A4R8ISQ6</accession>
<dbReference type="Pfam" id="PF00593">
    <property type="entry name" value="TonB_dep_Rec_b-barrel"/>
    <property type="match status" value="1"/>
</dbReference>
<evidence type="ECO:0000256" key="11">
    <source>
        <dbReference type="ARBA" id="ARBA00023237"/>
    </source>
</evidence>
<dbReference type="Pfam" id="PF07715">
    <property type="entry name" value="Plug"/>
    <property type="match status" value="1"/>
</dbReference>